<dbReference type="KEGG" id="fmu:J7337_006104"/>
<proteinExistence type="predicted"/>
<protein>
    <submittedName>
        <fullName evidence="1">Uncharacterized protein</fullName>
    </submittedName>
</protein>
<organism evidence="1 2">
    <name type="scientific">Fusarium musae</name>
    <dbReference type="NCBI Taxonomy" id="1042133"/>
    <lineage>
        <taxon>Eukaryota</taxon>
        <taxon>Fungi</taxon>
        <taxon>Dikarya</taxon>
        <taxon>Ascomycota</taxon>
        <taxon>Pezizomycotina</taxon>
        <taxon>Sordariomycetes</taxon>
        <taxon>Hypocreomycetidae</taxon>
        <taxon>Hypocreales</taxon>
        <taxon>Nectriaceae</taxon>
        <taxon>Fusarium</taxon>
    </lineage>
</organism>
<reference evidence="1" key="1">
    <citation type="journal article" date="2021" name="Mol. Plant Microbe Interact.">
        <title>Telomere to telomere genome assembly of Fusarium musae F31, causal agent of crown rot disease of banana.</title>
        <authorList>
            <person name="Degradi L."/>
            <person name="Tava V."/>
            <person name="Kunova A."/>
            <person name="Cortesi P."/>
            <person name="Saracchi M."/>
            <person name="Pasquali M."/>
        </authorList>
    </citation>
    <scope>NUCLEOTIDE SEQUENCE</scope>
    <source>
        <strain evidence="1">F31</strain>
    </source>
</reference>
<evidence type="ECO:0000313" key="1">
    <source>
        <dbReference type="EMBL" id="KAG9503261.1"/>
    </source>
</evidence>
<name>A0A9P8DJY6_9HYPO</name>
<dbReference type="Proteomes" id="UP000827133">
    <property type="component" value="Unassembled WGS sequence"/>
</dbReference>
<evidence type="ECO:0000313" key="2">
    <source>
        <dbReference type="Proteomes" id="UP000827133"/>
    </source>
</evidence>
<dbReference type="RefSeq" id="XP_044682261.1">
    <property type="nucleotide sequence ID" value="XM_044823770.1"/>
</dbReference>
<dbReference type="AlphaFoldDB" id="A0A9P8DJY6"/>
<dbReference type="GeneID" id="68313960"/>
<dbReference type="EMBL" id="JAHBCI010000004">
    <property type="protein sequence ID" value="KAG9503261.1"/>
    <property type="molecule type" value="Genomic_DNA"/>
</dbReference>
<keyword evidence="2" id="KW-1185">Reference proteome</keyword>
<comment type="caution">
    <text evidence="1">The sequence shown here is derived from an EMBL/GenBank/DDBJ whole genome shotgun (WGS) entry which is preliminary data.</text>
</comment>
<accession>A0A9P8DJY6</accession>
<sequence length="158" mass="17852">MAQLLEDVALKGKIEAMTEENKHLNDQNDELDPICLDTLSRRPWFAMDSKRVRDEGLFYSALANFLFRNPGRQDLISPETIGDIAARWKMGSPLTIEHIEPGHPSYRKPTILTMGCFALRRSNKVMFVHTVVLLMFLEIIQAQSFVEEHGGGQVAPAV</sequence>
<gene>
    <name evidence="1" type="ORF">J7337_006104</name>
</gene>